<dbReference type="GeneID" id="30996212"/>
<dbReference type="PROSITE" id="PS50102">
    <property type="entry name" value="RRM"/>
    <property type="match status" value="3"/>
</dbReference>
<dbReference type="Pfam" id="PF00076">
    <property type="entry name" value="RRM_1"/>
    <property type="match status" value="3"/>
</dbReference>
<gene>
    <name evidence="6" type="ORF">HYPBUDRAFT_153670</name>
</gene>
<dbReference type="SUPFAM" id="SSF54928">
    <property type="entry name" value="RNA-binding domain, RBD"/>
    <property type="match status" value="2"/>
</dbReference>
<dbReference type="RefSeq" id="XP_020075280.1">
    <property type="nucleotide sequence ID" value="XM_020221663.1"/>
</dbReference>
<dbReference type="Gene3D" id="1.25.40.10">
    <property type="entry name" value="Tetratricopeptide repeat domain"/>
    <property type="match status" value="2"/>
</dbReference>
<feature type="domain" description="RRM" evidence="5">
    <location>
        <begin position="818"/>
        <end position="891"/>
    </location>
</feature>
<feature type="region of interest" description="Disordered" evidence="4">
    <location>
        <begin position="900"/>
        <end position="928"/>
    </location>
</feature>
<evidence type="ECO:0000256" key="2">
    <source>
        <dbReference type="ARBA" id="ARBA00022884"/>
    </source>
</evidence>
<dbReference type="InterPro" id="IPR035979">
    <property type="entry name" value="RBD_domain_sf"/>
</dbReference>
<feature type="compositionally biased region" description="Polar residues" evidence="4">
    <location>
        <begin position="900"/>
        <end position="915"/>
    </location>
</feature>
<dbReference type="InterPro" id="IPR000504">
    <property type="entry name" value="RRM_dom"/>
</dbReference>
<protein>
    <recommendedName>
        <fullName evidence="5">RRM domain-containing protein</fullName>
    </recommendedName>
</protein>
<dbReference type="OrthoDB" id="360390at2759"/>
<dbReference type="CDD" id="cd12299">
    <property type="entry name" value="RRM4_Prp24"/>
    <property type="match status" value="1"/>
</dbReference>
<accession>A0A1E4RG29</accession>
<evidence type="ECO:0000256" key="1">
    <source>
        <dbReference type="ARBA" id="ARBA00022737"/>
    </source>
</evidence>
<keyword evidence="7" id="KW-1185">Reference proteome</keyword>
<evidence type="ECO:0000256" key="4">
    <source>
        <dbReference type="SAM" id="MobiDB-lite"/>
    </source>
</evidence>
<evidence type="ECO:0000259" key="5">
    <source>
        <dbReference type="PROSITE" id="PS50102"/>
    </source>
</evidence>
<dbReference type="InterPro" id="IPR012677">
    <property type="entry name" value="Nucleotide-bd_a/b_plait_sf"/>
</dbReference>
<dbReference type="SUPFAM" id="SSF48452">
    <property type="entry name" value="TPR-like"/>
    <property type="match status" value="1"/>
</dbReference>
<dbReference type="AlphaFoldDB" id="A0A1E4RG29"/>
<organism evidence="6 7">
    <name type="scientific">Hyphopichia burtonii NRRL Y-1933</name>
    <dbReference type="NCBI Taxonomy" id="984485"/>
    <lineage>
        <taxon>Eukaryota</taxon>
        <taxon>Fungi</taxon>
        <taxon>Dikarya</taxon>
        <taxon>Ascomycota</taxon>
        <taxon>Saccharomycotina</taxon>
        <taxon>Pichiomycetes</taxon>
        <taxon>Debaryomycetaceae</taxon>
        <taxon>Hyphopichia</taxon>
    </lineage>
</organism>
<feature type="domain" description="RRM" evidence="5">
    <location>
        <begin position="621"/>
        <end position="704"/>
    </location>
</feature>
<dbReference type="STRING" id="984485.A0A1E4RG29"/>
<dbReference type="InterPro" id="IPR011990">
    <property type="entry name" value="TPR-like_helical_dom_sf"/>
</dbReference>
<dbReference type="InterPro" id="IPR031766">
    <property type="entry name" value="RRM_occluded"/>
</dbReference>
<dbReference type="CDD" id="cd12296">
    <property type="entry name" value="RRM1_Prp24"/>
    <property type="match status" value="1"/>
</dbReference>
<keyword evidence="2 3" id="KW-0694">RNA-binding</keyword>
<dbReference type="PANTHER" id="PTHR23236:SF119">
    <property type="entry name" value="NUCLEAR RNA-BINDING PROTEIN SART-3"/>
    <property type="match status" value="1"/>
</dbReference>
<evidence type="ECO:0000313" key="7">
    <source>
        <dbReference type="Proteomes" id="UP000095085"/>
    </source>
</evidence>
<dbReference type="Proteomes" id="UP000095085">
    <property type="component" value="Unassembled WGS sequence"/>
</dbReference>
<proteinExistence type="predicted"/>
<feature type="domain" description="RRM" evidence="5">
    <location>
        <begin position="717"/>
        <end position="799"/>
    </location>
</feature>
<dbReference type="InterPro" id="IPR034397">
    <property type="entry name" value="Prp24_RRM1"/>
</dbReference>
<keyword evidence="1" id="KW-0677">Repeat</keyword>
<reference evidence="7" key="1">
    <citation type="submission" date="2016-05" db="EMBL/GenBank/DDBJ databases">
        <title>Comparative genomics of biotechnologically important yeasts.</title>
        <authorList>
            <consortium name="DOE Joint Genome Institute"/>
            <person name="Riley R."/>
            <person name="Haridas S."/>
            <person name="Wolfe K.H."/>
            <person name="Lopes M.R."/>
            <person name="Hittinger C.T."/>
            <person name="Goker M."/>
            <person name="Salamov A."/>
            <person name="Wisecaver J."/>
            <person name="Long T.M."/>
            <person name="Aerts A.L."/>
            <person name="Barry K."/>
            <person name="Choi C."/>
            <person name="Clum A."/>
            <person name="Coughlan A.Y."/>
            <person name="Deshpande S."/>
            <person name="Douglass A.P."/>
            <person name="Hanson S.J."/>
            <person name="Klenk H.-P."/>
            <person name="Labutti K."/>
            <person name="Lapidus A."/>
            <person name="Lindquist E."/>
            <person name="Lipzen A."/>
            <person name="Meier-Kolthoff J.P."/>
            <person name="Ohm R.A."/>
            <person name="Otillar R.P."/>
            <person name="Pangilinan J."/>
            <person name="Peng Y."/>
            <person name="Rokas A."/>
            <person name="Rosa C.A."/>
            <person name="Scheuner C."/>
            <person name="Sibirny A.A."/>
            <person name="Slot J.C."/>
            <person name="Stielow J.B."/>
            <person name="Sun H."/>
            <person name="Kurtzman C.P."/>
            <person name="Blackwell M."/>
            <person name="Grigoriev I.V."/>
            <person name="Jeffries T.W."/>
        </authorList>
    </citation>
    <scope>NUCLEOTIDE SEQUENCE [LARGE SCALE GENOMIC DNA]</scope>
    <source>
        <strain evidence="7">NRRL Y-1933</strain>
    </source>
</reference>
<sequence>MDDSLVERTASLRELCGRYPYKPENYDNLIECLRLNKSNNDEIFVVREKKRGLFKWRQEDLAGYQEDIASISDKEKKDQVSLEFYSRLKEEYPIAENWVNYIEHLIALRPETVVPSIYDEALEDCEYDYQESYKVWNYLITIALALFEEGQLQFESVFQLYLRRLSRPQNNLDGVFSEVSQFVSKNKANDYEKYMVKANSMYQKTSKSMRYYEMFELPLAKDPTNVELWSQYLDQIYKYSKKDHTLKQLRTTFFRALTAGGILRNGQNQWIPVWLTFIYCLYDLGNSQLAREYLKQFLQTYPYSCLGYAEFIRNIQENPKETSEFLVIRQRIQECDLMNSSDYDSWKTLATTLLAFEYKCVEDLGIVDFMNHLFSDIDKFVNHALENNDIFHTVEKTAITIFEKLDEIELAEKILQGLVELFNAQCEVWLFFYEFKKRNGASAGEISAVFESSLERILEMDWPERILLEWLSFAQLNESSEANKKLVVRADEILKAITEYRMNMSTENYISNSIGRKRSLEVRKEELPSKKQRTESTEDFKRNRELFTIKVTNLPRTTTENHVKDFFKECGDTKEIILFKENDGISCRVEFHSEQEVLAALTKGFKKFQDNEISITRFFEATVWVTNYPPSLSQDQIKDMFSKVGNVISARFPSQKAKHDRRFCYIEFGDPQHAMIAKKMFNDKEIEDPLDNKRYTLKVEISDPSRKRERNESSHSNEAFIQNLDFKIVTSDILRDFFSGCGEIEQIRLPVNEKGVDKGYHNSGFGFINFKTDVGLENALKLNGASLSKRPIKISRSKSKADQNRQPLKSISAFDDSKSISLFNVNDTLTAQQLRSHITQNVGDVNKLELFPKSEAALVEFTNSPDAGKASMILNSQDLAGRTLTVGLKRDLLQKLHNPSTAKTTHNQPPVTDNSLLAPPTLMRRRKR</sequence>
<dbReference type="Pfam" id="PF16842">
    <property type="entry name" value="RRM_occluded"/>
    <property type="match status" value="1"/>
</dbReference>
<dbReference type="PANTHER" id="PTHR23236">
    <property type="entry name" value="EUKARYOTIC TRANSLATION INITIATION FACTOR 4B/4H"/>
    <property type="match status" value="1"/>
</dbReference>
<feature type="non-terminal residue" evidence="6">
    <location>
        <position position="1"/>
    </location>
</feature>
<dbReference type="Gene3D" id="3.30.70.330">
    <property type="match status" value="4"/>
</dbReference>
<dbReference type="EMBL" id="KV454543">
    <property type="protein sequence ID" value="ODV66213.1"/>
    <property type="molecule type" value="Genomic_DNA"/>
</dbReference>
<name>A0A1E4RG29_9ASCO</name>
<dbReference type="GO" id="GO:0003723">
    <property type="term" value="F:RNA binding"/>
    <property type="evidence" value="ECO:0007669"/>
    <property type="project" value="UniProtKB-UniRule"/>
</dbReference>
<evidence type="ECO:0000256" key="3">
    <source>
        <dbReference type="PROSITE-ProRule" id="PRU00176"/>
    </source>
</evidence>
<evidence type="ECO:0000313" key="6">
    <source>
        <dbReference type="EMBL" id="ODV66213.1"/>
    </source>
</evidence>
<dbReference type="SMART" id="SM00360">
    <property type="entry name" value="RRM"/>
    <property type="match status" value="4"/>
</dbReference>